<proteinExistence type="predicted"/>
<dbReference type="SMART" id="SM00369">
    <property type="entry name" value="LRR_TYP"/>
    <property type="match status" value="7"/>
</dbReference>
<protein>
    <submittedName>
        <fullName evidence="4">Uncharacterized protein</fullName>
    </submittedName>
</protein>
<dbReference type="EMBL" id="JAHRIM010012606">
    <property type="protein sequence ID" value="MEQ2261280.1"/>
    <property type="molecule type" value="Genomic_DNA"/>
</dbReference>
<dbReference type="SMART" id="SM00365">
    <property type="entry name" value="LRR_SD22"/>
    <property type="match status" value="4"/>
</dbReference>
<keyword evidence="5" id="KW-1185">Reference proteome</keyword>
<dbReference type="PANTHER" id="PTHR24373:SF311">
    <property type="entry name" value="LEUCINE-RICH REPEATS AND IMMUNOGLOBULIN-LIKE DOMAINS PROTEIN 3"/>
    <property type="match status" value="1"/>
</dbReference>
<evidence type="ECO:0000256" key="2">
    <source>
        <dbReference type="ARBA" id="ARBA00022729"/>
    </source>
</evidence>
<gene>
    <name evidence="4" type="ORF">XENORESO_008136</name>
</gene>
<dbReference type="Pfam" id="PF13855">
    <property type="entry name" value="LRR_8"/>
    <property type="match status" value="2"/>
</dbReference>
<dbReference type="InterPro" id="IPR025875">
    <property type="entry name" value="Leu-rich_rpt_4"/>
</dbReference>
<keyword evidence="1" id="KW-0433">Leucine-rich repeat</keyword>
<dbReference type="Proteomes" id="UP001444071">
    <property type="component" value="Unassembled WGS sequence"/>
</dbReference>
<sequence length="214" mass="24391">KLNHNKLEAIPDLGPCASNITTLILANNRITRISEEQLRPFTSLETLDLSDNKIAEIKTRSFPALPLKNLFLCNNRISPLELGWSTNLANTLQVLELSHNRISSIPARFFQLPNLQHLDLSRNQIRRVEGLTFQDLPTLRSLKLQSNRLSHLMDGAFFGLSNMEVLQLSFNNLTEVSKGWLYGLGALQQLYLEHNTISRIQLDTWKCCQKLSKL</sequence>
<evidence type="ECO:0000256" key="3">
    <source>
        <dbReference type="ARBA" id="ARBA00022737"/>
    </source>
</evidence>
<dbReference type="InterPro" id="IPR032675">
    <property type="entry name" value="LRR_dom_sf"/>
</dbReference>
<dbReference type="InterPro" id="IPR050328">
    <property type="entry name" value="Dev_Immune_Receptor"/>
</dbReference>
<evidence type="ECO:0000313" key="5">
    <source>
        <dbReference type="Proteomes" id="UP001444071"/>
    </source>
</evidence>
<name>A0ABV0VVJ1_9TELE</name>
<organism evidence="4 5">
    <name type="scientific">Xenotaenia resolanae</name>
    <dbReference type="NCBI Taxonomy" id="208358"/>
    <lineage>
        <taxon>Eukaryota</taxon>
        <taxon>Metazoa</taxon>
        <taxon>Chordata</taxon>
        <taxon>Craniata</taxon>
        <taxon>Vertebrata</taxon>
        <taxon>Euteleostomi</taxon>
        <taxon>Actinopterygii</taxon>
        <taxon>Neopterygii</taxon>
        <taxon>Teleostei</taxon>
        <taxon>Neoteleostei</taxon>
        <taxon>Acanthomorphata</taxon>
        <taxon>Ovalentaria</taxon>
        <taxon>Atherinomorphae</taxon>
        <taxon>Cyprinodontiformes</taxon>
        <taxon>Goodeidae</taxon>
        <taxon>Xenotaenia</taxon>
    </lineage>
</organism>
<dbReference type="InterPro" id="IPR001611">
    <property type="entry name" value="Leu-rich_rpt"/>
</dbReference>
<keyword evidence="3" id="KW-0677">Repeat</keyword>
<dbReference type="Pfam" id="PF12799">
    <property type="entry name" value="LRR_4"/>
    <property type="match status" value="1"/>
</dbReference>
<accession>A0ABV0VVJ1</accession>
<evidence type="ECO:0000256" key="1">
    <source>
        <dbReference type="ARBA" id="ARBA00022614"/>
    </source>
</evidence>
<dbReference type="PRINTS" id="PR00019">
    <property type="entry name" value="LEURICHRPT"/>
</dbReference>
<dbReference type="PROSITE" id="PS51450">
    <property type="entry name" value="LRR"/>
    <property type="match status" value="4"/>
</dbReference>
<comment type="caution">
    <text evidence="4">The sequence shown here is derived from an EMBL/GenBank/DDBJ whole genome shotgun (WGS) entry which is preliminary data.</text>
</comment>
<dbReference type="SUPFAM" id="SSF52058">
    <property type="entry name" value="L domain-like"/>
    <property type="match status" value="1"/>
</dbReference>
<dbReference type="InterPro" id="IPR003591">
    <property type="entry name" value="Leu-rich_rpt_typical-subtyp"/>
</dbReference>
<evidence type="ECO:0000313" key="4">
    <source>
        <dbReference type="EMBL" id="MEQ2261280.1"/>
    </source>
</evidence>
<feature type="non-terminal residue" evidence="4">
    <location>
        <position position="1"/>
    </location>
</feature>
<dbReference type="Gene3D" id="3.80.10.10">
    <property type="entry name" value="Ribonuclease Inhibitor"/>
    <property type="match status" value="1"/>
</dbReference>
<reference evidence="4 5" key="1">
    <citation type="submission" date="2021-06" db="EMBL/GenBank/DDBJ databases">
        <authorList>
            <person name="Palmer J.M."/>
        </authorList>
    </citation>
    <scope>NUCLEOTIDE SEQUENCE [LARGE SCALE GENOMIC DNA]</scope>
    <source>
        <strain evidence="4 5">XR_2019</strain>
        <tissue evidence="4">Muscle</tissue>
    </source>
</reference>
<keyword evidence="2" id="KW-0732">Signal</keyword>
<dbReference type="PANTHER" id="PTHR24373">
    <property type="entry name" value="SLIT RELATED LEUCINE-RICH REPEAT NEURONAL PROTEIN"/>
    <property type="match status" value="1"/>
</dbReference>